<dbReference type="Pfam" id="PF25530">
    <property type="entry name" value="EF-hand_SWAP70_N"/>
    <property type="match status" value="1"/>
</dbReference>
<evidence type="ECO:0000256" key="2">
    <source>
        <dbReference type="ARBA" id="ARBA00004236"/>
    </source>
</evidence>
<keyword evidence="11" id="KW-0539">Nucleus</keyword>
<dbReference type="KEGG" id="mcal:110298042"/>
<evidence type="ECO:0000256" key="8">
    <source>
        <dbReference type="ARBA" id="ARBA00023054"/>
    </source>
</evidence>
<dbReference type="GeneID" id="110298042"/>
<evidence type="ECO:0000313" key="19">
    <source>
        <dbReference type="RefSeq" id="XP_021022737.1"/>
    </source>
</evidence>
<evidence type="ECO:0000256" key="12">
    <source>
        <dbReference type="ARBA" id="ARBA00023273"/>
    </source>
</evidence>
<name>A0A6P5Q0L0_MUSCR</name>
<comment type="subcellular location">
    <subcellularLocation>
        <location evidence="2">Cell membrane</location>
    </subcellularLocation>
    <subcellularLocation>
        <location evidence="4">Cell projection</location>
        <location evidence="4">Lamellipodium</location>
    </subcellularLocation>
    <subcellularLocation>
        <location evidence="3">Cytoplasm</location>
    </subcellularLocation>
    <subcellularLocation>
        <location evidence="1">Nucleus</location>
    </subcellularLocation>
</comment>
<evidence type="ECO:0000256" key="3">
    <source>
        <dbReference type="ARBA" id="ARBA00004496"/>
    </source>
</evidence>
<evidence type="ECO:0000256" key="7">
    <source>
        <dbReference type="ARBA" id="ARBA00022553"/>
    </source>
</evidence>
<evidence type="ECO:0000256" key="11">
    <source>
        <dbReference type="ARBA" id="ARBA00023242"/>
    </source>
</evidence>
<dbReference type="Proteomes" id="UP000515126">
    <property type="component" value="Chromosome 7"/>
</dbReference>
<evidence type="ECO:0000256" key="6">
    <source>
        <dbReference type="ARBA" id="ARBA00022490"/>
    </source>
</evidence>
<dbReference type="Gene3D" id="2.30.29.30">
    <property type="entry name" value="Pleckstrin-homology domain (PH domain)/Phosphotyrosine-binding domain (PTB)"/>
    <property type="match status" value="1"/>
</dbReference>
<dbReference type="AlphaFoldDB" id="A0A6P5Q0L0"/>
<dbReference type="InterPro" id="IPR011992">
    <property type="entry name" value="EF-hand-dom_pair"/>
</dbReference>
<dbReference type="GO" id="GO:0030027">
    <property type="term" value="C:lamellipodium"/>
    <property type="evidence" value="ECO:0007669"/>
    <property type="project" value="UniProtKB-SubCell"/>
</dbReference>
<feature type="coiled-coil region" evidence="16">
    <location>
        <begin position="422"/>
        <end position="477"/>
    </location>
</feature>
<dbReference type="InterPro" id="IPR057837">
    <property type="entry name" value="PH_SWAP70"/>
</dbReference>
<dbReference type="SUPFAM" id="SSF50729">
    <property type="entry name" value="PH domain-like"/>
    <property type="match status" value="1"/>
</dbReference>
<dbReference type="CTD" id="23075"/>
<dbReference type="PANTHER" id="PTHR14383">
    <property type="entry name" value="SWAP-70 RECOMBINASE"/>
    <property type="match status" value="1"/>
</dbReference>
<dbReference type="GO" id="GO:0005634">
    <property type="term" value="C:nucleus"/>
    <property type="evidence" value="ECO:0007669"/>
    <property type="project" value="UniProtKB-SubCell"/>
</dbReference>
<evidence type="ECO:0000256" key="10">
    <source>
        <dbReference type="ARBA" id="ARBA00023136"/>
    </source>
</evidence>
<dbReference type="GO" id="GO:0005737">
    <property type="term" value="C:cytoplasm"/>
    <property type="evidence" value="ECO:0007669"/>
    <property type="project" value="UniProtKB-SubCell"/>
</dbReference>
<comment type="function">
    <text evidence="13">Phosphatidylinositol 3,4,5-trisphosphate-dependent guanine nucleotide exchange factor (GEF) which, independently of RAS, transduces signals from tyrosine kinase receptors to RAC. It also mediates signaling of membrane ruffling. Regulates the actin cytoskeleton as an effector or adapter protein in response to agonist stimulated phosphatidylinositol (3,4)-bisphosphate production and cell protrusion.</text>
</comment>
<dbReference type="GO" id="GO:0003677">
    <property type="term" value="F:DNA binding"/>
    <property type="evidence" value="ECO:0007669"/>
    <property type="project" value="UniProtKB-KW"/>
</dbReference>
<keyword evidence="18" id="KW-1185">Reference proteome</keyword>
<reference evidence="19" key="1">
    <citation type="submission" date="2025-08" db="UniProtKB">
        <authorList>
            <consortium name="RefSeq"/>
        </authorList>
    </citation>
    <scope>IDENTIFICATION</scope>
</reference>
<dbReference type="InterPro" id="IPR011993">
    <property type="entry name" value="PH-like_dom_sf"/>
</dbReference>
<keyword evidence="12" id="KW-0966">Cell projection</keyword>
<dbReference type="SUPFAM" id="SSF47473">
    <property type="entry name" value="EF-hand"/>
    <property type="match status" value="1"/>
</dbReference>
<evidence type="ECO:0000256" key="16">
    <source>
        <dbReference type="SAM" id="Coils"/>
    </source>
</evidence>
<evidence type="ECO:0000256" key="13">
    <source>
        <dbReference type="ARBA" id="ARBA00059750"/>
    </source>
</evidence>
<dbReference type="PROSITE" id="PS50003">
    <property type="entry name" value="PH_DOMAIN"/>
    <property type="match status" value="1"/>
</dbReference>
<keyword evidence="7" id="KW-0597">Phosphoprotein</keyword>
<dbReference type="PANTHER" id="PTHR14383:SF6">
    <property type="entry name" value="SWITCH-ASSOCIATED PROTEIN 70"/>
    <property type="match status" value="1"/>
</dbReference>
<evidence type="ECO:0000259" key="17">
    <source>
        <dbReference type="PROSITE" id="PS50003"/>
    </source>
</evidence>
<proteinExistence type="predicted"/>
<sequence length="539" mass="63072">MGGLKDELLKAIWHAFTALDLDRSGKVSKSQLKVLSHNLCTVLKVPHDPVALEEHFRDDDEGPVSNQGYMPYLNKFILEKVQDNFDKIEFNRMCWTLCVKKNLTKSPLLITEDDAFKVWVIFNFLSEDKYPLIIVPEEIEYLLKKLTEAMGGGWQQEQFEHYKINFDDNKDGLSAWELIELIGNGQFSKGMDRQTVSMAINEVFNELILDVLKQGYMMKKGHKRKNWTERWFVLKPNIISYYVSEDLKDKKGDILLDENCCVESLPDKDGKKCLFLIKCFDKTFEISASDKKKKQEWIQAIHSTIHLLKLGSPPPHKEARQRRKELRRKLLAEQEELERQMKELQAANENKQQELESVRKKLEEAASRAADEEKKRLQTQVELQTRFSTELEREKLGCEDEVRCSRLLEEESSKRAELEKWHLAQQQAIQTTEAEKQELEQQRVMKEQALQEAMAQLEQLELERKQALEQYEGVKKKLEMATHMTKSWKDKVAHHEGLIRLIEPGSKNPHLITNWGPAAFTQAELEEREKSWKEKKTTE</sequence>
<evidence type="ECO:0000256" key="4">
    <source>
        <dbReference type="ARBA" id="ARBA00004510"/>
    </source>
</evidence>
<keyword evidence="9" id="KW-0238">DNA-binding</keyword>
<keyword evidence="8 16" id="KW-0175">Coiled coil</keyword>
<evidence type="ECO:0000313" key="18">
    <source>
        <dbReference type="Proteomes" id="UP000515126"/>
    </source>
</evidence>
<dbReference type="SMART" id="SM00233">
    <property type="entry name" value="PH"/>
    <property type="match status" value="1"/>
</dbReference>
<dbReference type="GO" id="GO:0005886">
    <property type="term" value="C:plasma membrane"/>
    <property type="evidence" value="ECO:0007669"/>
    <property type="project" value="UniProtKB-SubCell"/>
</dbReference>
<evidence type="ECO:0000256" key="14">
    <source>
        <dbReference type="ARBA" id="ARBA00066244"/>
    </source>
</evidence>
<comment type="subunit">
    <text evidence="14">The SWAP complex consists of NPM1, NCL, PARP1 and SWAP70.</text>
</comment>
<accession>A0A6P5Q0L0</accession>
<dbReference type="RefSeq" id="XP_021022737.1">
    <property type="nucleotide sequence ID" value="XM_021167078.2"/>
</dbReference>
<dbReference type="InterPro" id="IPR057836">
    <property type="entry name" value="EF-hand_SWAP70_N"/>
</dbReference>
<evidence type="ECO:0000256" key="15">
    <source>
        <dbReference type="ARBA" id="ARBA00074876"/>
    </source>
</evidence>
<dbReference type="FunFam" id="2.30.29.30:FF:000175">
    <property type="entry name" value="switch-associated protein 70 isoform X2"/>
    <property type="match status" value="1"/>
</dbReference>
<dbReference type="Pfam" id="PF00169">
    <property type="entry name" value="PH"/>
    <property type="match status" value="1"/>
</dbReference>
<keyword evidence="5" id="KW-1003">Cell membrane</keyword>
<gene>
    <name evidence="19" type="primary">Swap70</name>
</gene>
<keyword evidence="10" id="KW-0472">Membrane</keyword>
<dbReference type="InterPro" id="IPR001849">
    <property type="entry name" value="PH_domain"/>
</dbReference>
<feature type="domain" description="PH" evidence="17">
    <location>
        <begin position="210"/>
        <end position="306"/>
    </location>
</feature>
<feature type="coiled-coil region" evidence="16">
    <location>
        <begin position="316"/>
        <end position="380"/>
    </location>
</feature>
<evidence type="ECO:0000256" key="1">
    <source>
        <dbReference type="ARBA" id="ARBA00004123"/>
    </source>
</evidence>
<keyword evidence="6" id="KW-0963">Cytoplasm</keyword>
<evidence type="ECO:0000256" key="5">
    <source>
        <dbReference type="ARBA" id="ARBA00022475"/>
    </source>
</evidence>
<protein>
    <recommendedName>
        <fullName evidence="15">Switch-associated protein 70</fullName>
    </recommendedName>
</protein>
<organism evidence="18 19">
    <name type="scientific">Mus caroli</name>
    <name type="common">Ryukyu mouse</name>
    <name type="synonym">Ricefield mouse</name>
    <dbReference type="NCBI Taxonomy" id="10089"/>
    <lineage>
        <taxon>Eukaryota</taxon>
        <taxon>Metazoa</taxon>
        <taxon>Chordata</taxon>
        <taxon>Craniata</taxon>
        <taxon>Vertebrata</taxon>
        <taxon>Euteleostomi</taxon>
        <taxon>Mammalia</taxon>
        <taxon>Eutheria</taxon>
        <taxon>Euarchontoglires</taxon>
        <taxon>Glires</taxon>
        <taxon>Rodentia</taxon>
        <taxon>Myomorpha</taxon>
        <taxon>Muroidea</taxon>
        <taxon>Muridae</taxon>
        <taxon>Murinae</taxon>
        <taxon>Mus</taxon>
        <taxon>Mus</taxon>
    </lineage>
</organism>
<evidence type="ECO:0000256" key="9">
    <source>
        <dbReference type="ARBA" id="ARBA00023125"/>
    </source>
</evidence>
<dbReference type="CDD" id="cd13273">
    <property type="entry name" value="PH_SWAP-70"/>
    <property type="match status" value="1"/>
</dbReference>